<reference evidence="2" key="1">
    <citation type="submission" date="2023-07" db="EMBL/GenBank/DDBJ databases">
        <title>Chromosome-level Genome Assembly of Striped Snakehead (Channa striata).</title>
        <authorList>
            <person name="Liu H."/>
        </authorList>
    </citation>
    <scope>NUCLEOTIDE SEQUENCE</scope>
    <source>
        <strain evidence="2">Gz</strain>
        <tissue evidence="2">Muscle</tissue>
    </source>
</reference>
<dbReference type="Proteomes" id="UP001187415">
    <property type="component" value="Unassembled WGS sequence"/>
</dbReference>
<dbReference type="EMBL" id="JAUPFM010000004">
    <property type="protein sequence ID" value="KAK2853742.1"/>
    <property type="molecule type" value="Genomic_DNA"/>
</dbReference>
<feature type="region of interest" description="Disordered" evidence="1">
    <location>
        <begin position="1"/>
        <end position="21"/>
    </location>
</feature>
<name>A0AA88SWZ2_CHASR</name>
<proteinExistence type="predicted"/>
<sequence>MWRNKRDLYPPSESPAQVPGCNQPITPQLVSSLLSQNVYGVQFVPVYVSHCNECPGCTLRDIFSLNVSFAD</sequence>
<evidence type="ECO:0000313" key="3">
    <source>
        <dbReference type="Proteomes" id="UP001187415"/>
    </source>
</evidence>
<organism evidence="2 3">
    <name type="scientific">Channa striata</name>
    <name type="common">Snakehead murrel</name>
    <name type="synonym">Ophicephalus striatus</name>
    <dbReference type="NCBI Taxonomy" id="64152"/>
    <lineage>
        <taxon>Eukaryota</taxon>
        <taxon>Metazoa</taxon>
        <taxon>Chordata</taxon>
        <taxon>Craniata</taxon>
        <taxon>Vertebrata</taxon>
        <taxon>Euteleostomi</taxon>
        <taxon>Actinopterygii</taxon>
        <taxon>Neopterygii</taxon>
        <taxon>Teleostei</taxon>
        <taxon>Neoteleostei</taxon>
        <taxon>Acanthomorphata</taxon>
        <taxon>Anabantaria</taxon>
        <taxon>Anabantiformes</taxon>
        <taxon>Channoidei</taxon>
        <taxon>Channidae</taxon>
        <taxon>Channa</taxon>
    </lineage>
</organism>
<protein>
    <submittedName>
        <fullName evidence="2">Uncharacterized protein</fullName>
    </submittedName>
</protein>
<evidence type="ECO:0000313" key="2">
    <source>
        <dbReference type="EMBL" id="KAK2853742.1"/>
    </source>
</evidence>
<comment type="caution">
    <text evidence="2">The sequence shown here is derived from an EMBL/GenBank/DDBJ whole genome shotgun (WGS) entry which is preliminary data.</text>
</comment>
<dbReference type="AlphaFoldDB" id="A0AA88SWZ2"/>
<keyword evidence="3" id="KW-1185">Reference proteome</keyword>
<evidence type="ECO:0000256" key="1">
    <source>
        <dbReference type="SAM" id="MobiDB-lite"/>
    </source>
</evidence>
<accession>A0AA88SWZ2</accession>
<gene>
    <name evidence="2" type="ORF">Q5P01_006403</name>
</gene>